<dbReference type="GO" id="GO:0032204">
    <property type="term" value="P:regulation of telomere maintenance"/>
    <property type="evidence" value="ECO:0007669"/>
    <property type="project" value="TreeGrafter"/>
</dbReference>
<feature type="compositionally biased region" description="Low complexity" evidence="13">
    <location>
        <begin position="204"/>
        <end position="214"/>
    </location>
</feature>
<feature type="region of interest" description="Disordered" evidence="13">
    <location>
        <begin position="398"/>
        <end position="553"/>
    </location>
</feature>
<dbReference type="Pfam" id="PF26583">
    <property type="entry name" value="Spectrin_YLPM1"/>
    <property type="match status" value="1"/>
</dbReference>
<dbReference type="SUPFAM" id="SSF52540">
    <property type="entry name" value="P-loop containing nucleoside triphosphate hydrolases"/>
    <property type="match status" value="1"/>
</dbReference>
<evidence type="ECO:0000256" key="3">
    <source>
        <dbReference type="ARBA" id="ARBA00022491"/>
    </source>
</evidence>
<evidence type="ECO:0000256" key="7">
    <source>
        <dbReference type="ARBA" id="ARBA00023163"/>
    </source>
</evidence>
<keyword evidence="6" id="KW-0805">Transcription regulation</keyword>
<keyword evidence="8" id="KW-0539">Nucleus</keyword>
<evidence type="ECO:0000256" key="11">
    <source>
        <dbReference type="ARBA" id="ARBA00068971"/>
    </source>
</evidence>
<evidence type="ECO:0000256" key="9">
    <source>
        <dbReference type="ARBA" id="ARBA00058677"/>
    </source>
</evidence>
<feature type="compositionally biased region" description="Polar residues" evidence="13">
    <location>
        <begin position="1260"/>
        <end position="1269"/>
    </location>
</feature>
<feature type="compositionally biased region" description="Basic residues" evidence="13">
    <location>
        <begin position="791"/>
        <end position="804"/>
    </location>
</feature>
<feature type="compositionally biased region" description="Polar residues" evidence="13">
    <location>
        <begin position="502"/>
        <end position="514"/>
    </location>
</feature>
<organism evidence="15 16">
    <name type="scientific">Anopheles coluzzii</name>
    <name type="common">African malaria mosquito</name>
    <dbReference type="NCBI Taxonomy" id="1518534"/>
    <lineage>
        <taxon>Eukaryota</taxon>
        <taxon>Metazoa</taxon>
        <taxon>Ecdysozoa</taxon>
        <taxon>Arthropoda</taxon>
        <taxon>Hexapoda</taxon>
        <taxon>Insecta</taxon>
        <taxon>Pterygota</taxon>
        <taxon>Neoptera</taxon>
        <taxon>Endopterygota</taxon>
        <taxon>Diptera</taxon>
        <taxon>Nematocera</taxon>
        <taxon>Culicoidea</taxon>
        <taxon>Culicidae</taxon>
        <taxon>Anophelinae</taxon>
        <taxon>Anopheles</taxon>
    </lineage>
</organism>
<keyword evidence="5" id="KW-0832">Ubl conjugation</keyword>
<evidence type="ECO:0000256" key="12">
    <source>
        <dbReference type="ARBA" id="ARBA00083294"/>
    </source>
</evidence>
<protein>
    <recommendedName>
        <fullName evidence="11">YLP motif-containing protein 1</fullName>
    </recommendedName>
    <alternativeName>
        <fullName evidence="12">Nuclear protein ZAP3</fullName>
    </alternativeName>
</protein>
<evidence type="ECO:0000256" key="10">
    <source>
        <dbReference type="ARBA" id="ARBA00065932"/>
    </source>
</evidence>
<feature type="region of interest" description="Disordered" evidence="13">
    <location>
        <begin position="1203"/>
        <end position="1224"/>
    </location>
</feature>
<dbReference type="InterPro" id="IPR027417">
    <property type="entry name" value="P-loop_NTPase"/>
</dbReference>
<comment type="subcellular location">
    <subcellularLocation>
        <location evidence="1">Nucleus speckle</location>
    </subcellularLocation>
</comment>
<sequence length="1278" mass="143126">MSWQNNWSAMPPPAMNPQYPPPLPTTHTMPPAVPLPGYGAVNTDQYNQWQWQQYQQQYAQWYAMYGEKYAQQTGNALPPVAAPMPQSVPNVLANPYVAAPLPVGPAFGSMSMVAPPPPSEPHPDELRMGRITEKPPPPEEKSPEEIAFDEQFRKWEQEFETWKRTNINHPDKAAYREYEQKYEEQRKKLLDHREQLRRRKRAHSAASQPPHSSALSISLQKPPPPPPQPAQPPPQPPSEPPQPSQPPRPPGQEPTNCSSNTTPASTGGMAEENTHHAGSDAANSMHLHNLFSSPSKAGRDGGIPGLDLIDETPQPVPKKAKLDENVIDLSNEEDESKEPKPKETKPSPDNMISTLLNDPNVNALLQLVGKTISANGAGGSASGANAPNPLVAALAQLTSNTNPATLEPSMPNERPANGMVERNEPHPNASRFNGSKEQPPSTMQSGGGGTTEECPAAGFRNRPQGFNPYVPPPLVDVDLSRPPPMLLPPGNSRPQRDRSSRNSDATSENGSFNDGYSGDGSPLPKIPRFDRPPPTFAANHPEYEIDPELGRPVAVPKPQWMTEEEYQEIYDRYEHVQSFDERKNKMLLAIQVLKTSKLRAGMLLEPPPDEVNRVPVAMPKPLPPVKTPIKSEPVDDYFQPQQVFDYSNCRNTRPVASQQLPTGRVIDYGHRGVNQYTANNNRLNNNSRRDEFRGMNNNARGGANENGFGTNTQRFDYNHSRVANAPPTTAPLQQNQQWPLSNQSAAQDRSVTGLERLAQMHLNPNPEESNPNYPSKFLLMNDNRPNCLSTKRGKRPSSIRKQKLKQLQQQQQEQQQQQQLDQQQQPQQQSQQPEPKAGQPEPEPAQSEAMPIPIVCKQEPEMHLEDLSSDEDGLPDGDDGFAYQSNDECVKPAIKQELLDDRPESPVSSLSSQNLSPIQMIDIEDLLLPPGRYQRPLRICFLIRGLPGSGKSHLARLIKNKEQSFGQSPRVLSLDDYFLVDKEEEEKDPVTGRITKLTRSLYEFDAEMEDVYVQNLLKAFKRTISERLFDFVIVDCCNHRLETYCEFHNYARSNGFKVYTCTMQTDVEDCARQNIHNRTEAEIQAYADNWAMAPDDHVQINFNSLLEPELQEETDTMVADMELVGADEEEPYGADDQGLLEQISTSHDDSNDSFADGTAECDLFASKWDHDASEQNLARLDGTSKPLKRPPTLEDYLQLDDGNADEQQEDECQDGFSKSGGKKKRVRWADVEERKAQEKMRQLGFVVGVTDWRRMMDPSEGSSALTQTKYIERVKKQS</sequence>
<feature type="compositionally biased region" description="Low complexity" evidence="13">
    <location>
        <begin position="805"/>
        <end position="832"/>
    </location>
</feature>
<dbReference type="GO" id="GO:0016607">
    <property type="term" value="C:nuclear speck"/>
    <property type="evidence" value="ECO:0007669"/>
    <property type="project" value="UniProtKB-SubCell"/>
</dbReference>
<keyword evidence="16" id="KW-1185">Reference proteome</keyword>
<evidence type="ECO:0000256" key="8">
    <source>
        <dbReference type="ARBA" id="ARBA00023242"/>
    </source>
</evidence>
<name>A0A6E8VEG9_ANOCL</name>
<evidence type="ECO:0000256" key="2">
    <source>
        <dbReference type="ARBA" id="ARBA00022481"/>
    </source>
</evidence>
<comment type="subunit">
    <text evidence="10">Interacts with PPP1CA and NCOA5. Forms a complex with ILF2, ILF3, KHDRBS1, RBMX, NCOA5 and PPP1CA.</text>
</comment>
<feature type="compositionally biased region" description="Polar residues" evidence="13">
    <location>
        <begin position="726"/>
        <end position="749"/>
    </location>
</feature>
<feature type="region of interest" description="Disordered" evidence="13">
    <location>
        <begin position="186"/>
        <end position="355"/>
    </location>
</feature>
<evidence type="ECO:0000313" key="15">
    <source>
        <dbReference type="EnsemblMetazoa" id="ACON001168-PB"/>
    </source>
</evidence>
<dbReference type="AlphaFoldDB" id="A0A6E8VEG9"/>
<keyword evidence="4" id="KW-1017">Isopeptide bond</keyword>
<feature type="compositionally biased region" description="Acidic residues" evidence="13">
    <location>
        <begin position="867"/>
        <end position="879"/>
    </location>
</feature>
<dbReference type="InterPro" id="IPR026314">
    <property type="entry name" value="YLP_motif_con_p1"/>
</dbReference>
<feature type="compositionally biased region" description="Low complexity" evidence="13">
    <location>
        <begin position="694"/>
        <end position="709"/>
    </location>
</feature>
<feature type="compositionally biased region" description="Basic and acidic residues" evidence="13">
    <location>
        <begin position="337"/>
        <end position="346"/>
    </location>
</feature>
<feature type="region of interest" description="Disordered" evidence="13">
    <location>
        <begin position="676"/>
        <end position="749"/>
    </location>
</feature>
<proteinExistence type="predicted"/>
<dbReference type="PANTHER" id="PTHR13413:SF0">
    <property type="entry name" value="YLP MOTIF-CONTAINING PROTEIN 1"/>
    <property type="match status" value="1"/>
</dbReference>
<dbReference type="VEuPathDB" id="VectorBase:ACON001168"/>
<accession>A0A6E8VEG9</accession>
<keyword evidence="2" id="KW-0488">Methylation</keyword>
<feature type="compositionally biased region" description="Polar residues" evidence="13">
    <location>
        <begin position="430"/>
        <end position="444"/>
    </location>
</feature>
<dbReference type="PANTHER" id="PTHR13413">
    <property type="entry name" value="YLP MOTIF CONTAINING PROTEIN NUCLEAR PROTEIN ZAP"/>
    <property type="match status" value="1"/>
</dbReference>
<keyword evidence="7" id="KW-0804">Transcription</keyword>
<evidence type="ECO:0000259" key="14">
    <source>
        <dbReference type="Pfam" id="PF26583"/>
    </source>
</evidence>
<reference key="1">
    <citation type="journal article" date="2019" name="Genes (Basel)">
        <title>A High-Quality De novo Genome Assembly from a Single Mosquito Using PacBio Sequencing.</title>
        <authorList>
            <person name="Kingan S.B."/>
            <person name="Heaton H."/>
            <person name="Cudini J."/>
            <person name="Lambert C.C."/>
            <person name="Baybayan P."/>
            <person name="Galvin B.D."/>
            <person name="Durbin R."/>
            <person name="Korlach J."/>
            <person name="Lawniczak M.K.N."/>
        </authorList>
    </citation>
    <scope>NUCLEOTIDE SEQUENCE [LARGE SCALE GENOMIC DNA]</scope>
    <source>
        <strain>Mali-NIH</strain>
    </source>
</reference>
<dbReference type="Proteomes" id="UP001105220">
    <property type="component" value="Unplaced"/>
</dbReference>
<feature type="compositionally biased region" description="Acidic residues" evidence="13">
    <location>
        <begin position="1203"/>
        <end position="1213"/>
    </location>
</feature>
<dbReference type="EnsemblMetazoa" id="ACON001168-RB">
    <property type="protein sequence ID" value="ACON001168-PB"/>
    <property type="gene ID" value="ACON001168"/>
</dbReference>
<evidence type="ECO:0000256" key="1">
    <source>
        <dbReference type="ARBA" id="ARBA00004324"/>
    </source>
</evidence>
<comment type="function">
    <text evidence="9">Plays a role in the reduction of telomerase activity during differentiation of embryonic stem cells by binding to the core promoter of TERT and controlling its down-regulation.</text>
</comment>
<evidence type="ECO:0000256" key="13">
    <source>
        <dbReference type="SAM" id="MobiDB-lite"/>
    </source>
</evidence>
<dbReference type="VEuPathDB" id="VectorBase:ACON2_040948"/>
<dbReference type="Gene3D" id="3.40.50.300">
    <property type="entry name" value="P-loop containing nucleotide triphosphate hydrolases"/>
    <property type="match status" value="1"/>
</dbReference>
<evidence type="ECO:0000313" key="16">
    <source>
        <dbReference type="Proteomes" id="UP001105220"/>
    </source>
</evidence>
<feature type="compositionally biased region" description="Basic and acidic residues" evidence="13">
    <location>
        <begin position="121"/>
        <end position="152"/>
    </location>
</feature>
<evidence type="ECO:0000256" key="6">
    <source>
        <dbReference type="ARBA" id="ARBA00023015"/>
    </source>
</evidence>
<feature type="compositionally biased region" description="Low complexity" evidence="13">
    <location>
        <begin position="763"/>
        <end position="775"/>
    </location>
</feature>
<feature type="region of interest" description="Disordered" evidence="13">
    <location>
        <begin position="1257"/>
        <end position="1278"/>
    </location>
</feature>
<feature type="compositionally biased region" description="Pro residues" evidence="13">
    <location>
        <begin position="221"/>
        <end position="252"/>
    </location>
</feature>
<feature type="region of interest" description="Disordered" evidence="13">
    <location>
        <begin position="116"/>
        <end position="152"/>
    </location>
</feature>
<reference evidence="15" key="2">
    <citation type="submission" date="2020-05" db="UniProtKB">
        <authorList>
            <consortium name="EnsemblMetazoa"/>
        </authorList>
    </citation>
    <scope>IDENTIFICATION</scope>
    <source>
        <strain evidence="15">Ngousso</strain>
    </source>
</reference>
<keyword evidence="3" id="KW-0678">Repressor</keyword>
<feature type="compositionally biased region" description="Polar residues" evidence="13">
    <location>
        <begin position="255"/>
        <end position="265"/>
    </location>
</feature>
<feature type="region of interest" description="Disordered" evidence="13">
    <location>
        <begin position="865"/>
        <end position="885"/>
    </location>
</feature>
<feature type="region of interest" description="Disordered" evidence="13">
    <location>
        <begin position="762"/>
        <end position="847"/>
    </location>
</feature>
<dbReference type="VEuPathDB" id="VectorBase:ACMO_003576"/>
<evidence type="ECO:0000256" key="5">
    <source>
        <dbReference type="ARBA" id="ARBA00022843"/>
    </source>
</evidence>
<feature type="domain" description="YLPM1-like spectrin repeat" evidence="14">
    <location>
        <begin position="144"/>
        <end position="209"/>
    </location>
</feature>
<evidence type="ECO:0000256" key="4">
    <source>
        <dbReference type="ARBA" id="ARBA00022499"/>
    </source>
</evidence>
<dbReference type="FunFam" id="3.40.50.300:FF:000399">
    <property type="entry name" value="YLP motif containing 1"/>
    <property type="match status" value="1"/>
</dbReference>
<dbReference type="InterPro" id="IPR058903">
    <property type="entry name" value="Spectrin_YLPM1-like"/>
</dbReference>